<comment type="caution">
    <text evidence="2">The sequence shown here is derived from an EMBL/GenBank/DDBJ whole genome shotgun (WGS) entry which is preliminary data.</text>
</comment>
<accession>A0A2G9YHE8</accession>
<feature type="transmembrane region" description="Helical" evidence="1">
    <location>
        <begin position="31"/>
        <end position="53"/>
    </location>
</feature>
<dbReference type="Gene3D" id="2.60.120.430">
    <property type="entry name" value="Galactose-binding lectin"/>
    <property type="match status" value="1"/>
</dbReference>
<dbReference type="Proteomes" id="UP000231292">
    <property type="component" value="Unassembled WGS sequence"/>
</dbReference>
<evidence type="ECO:0000256" key="1">
    <source>
        <dbReference type="SAM" id="Phobius"/>
    </source>
</evidence>
<name>A0A2G9YHE8_9BACT</name>
<dbReference type="InterPro" id="IPR008979">
    <property type="entry name" value="Galactose-bd-like_sf"/>
</dbReference>
<dbReference type="SUPFAM" id="SSF49785">
    <property type="entry name" value="Galactose-binding domain-like"/>
    <property type="match status" value="1"/>
</dbReference>
<dbReference type="EMBL" id="PCRK01000186">
    <property type="protein sequence ID" value="PIP18614.1"/>
    <property type="molecule type" value="Genomic_DNA"/>
</dbReference>
<evidence type="ECO:0000313" key="3">
    <source>
        <dbReference type="Proteomes" id="UP000231292"/>
    </source>
</evidence>
<gene>
    <name evidence="2" type="ORF">COX41_07275</name>
</gene>
<proteinExistence type="predicted"/>
<reference evidence="2 3" key="1">
    <citation type="submission" date="2017-09" db="EMBL/GenBank/DDBJ databases">
        <title>Depth-based differentiation of microbial function through sediment-hosted aquifers and enrichment of novel symbionts in the deep terrestrial subsurface.</title>
        <authorList>
            <person name="Probst A.J."/>
            <person name="Ladd B."/>
            <person name="Jarett J.K."/>
            <person name="Geller-Mcgrath D.E."/>
            <person name="Sieber C.M."/>
            <person name="Emerson J.B."/>
            <person name="Anantharaman K."/>
            <person name="Thomas B.C."/>
            <person name="Malmstrom R."/>
            <person name="Stieglmeier M."/>
            <person name="Klingl A."/>
            <person name="Woyke T."/>
            <person name="Ryan C.M."/>
            <person name="Banfield J.F."/>
        </authorList>
    </citation>
    <scope>NUCLEOTIDE SEQUENCE [LARGE SCALE GENOMIC DNA]</scope>
    <source>
        <strain evidence="2">CG23_combo_of_CG06-09_8_20_14_all_41_10</strain>
    </source>
</reference>
<evidence type="ECO:0008006" key="4">
    <source>
        <dbReference type="Google" id="ProtNLM"/>
    </source>
</evidence>
<organism evidence="2 3">
    <name type="scientific">Candidatus Sherwoodlollariibacterium unditelluris</name>
    <dbReference type="NCBI Taxonomy" id="1974757"/>
    <lineage>
        <taxon>Bacteria</taxon>
        <taxon>Pseudomonadati</taxon>
        <taxon>Candidatus Omnitrophota</taxon>
        <taxon>Candidatus Sherwoodlollariibacterium</taxon>
    </lineage>
</organism>
<keyword evidence="1" id="KW-0472">Membrane</keyword>
<keyword evidence="1" id="KW-0812">Transmembrane</keyword>
<dbReference type="AlphaFoldDB" id="A0A2G9YHE8"/>
<evidence type="ECO:0000313" key="2">
    <source>
        <dbReference type="EMBL" id="PIP18614.1"/>
    </source>
</evidence>
<protein>
    <recommendedName>
        <fullName evidence="4">CBM11 domain-containing protein</fullName>
    </recommendedName>
</protein>
<sequence length="187" mass="21902">MDKKDIYEHLAEIYLNASPKKKKQDKTHFKLYNNLFIISVLFLVGLGTALISFSSKKNNLPSETALFVINDLHKINFNFNPVKKEAFIINLNRLNLSRFKTLAFSVKNTDSKDIVSLRIEFTNAFKEKSEVYLRNTPSKWQEFKIAFLDFKNITDWSEMSNISFSVEEWNAQKDKGVLYIDNVRFLK</sequence>
<keyword evidence="1" id="KW-1133">Transmembrane helix</keyword>